<organism evidence="1 2">
    <name type="scientific">Daucus carota subsp. sativus</name>
    <name type="common">Carrot</name>
    <dbReference type="NCBI Taxonomy" id="79200"/>
    <lineage>
        <taxon>Eukaryota</taxon>
        <taxon>Viridiplantae</taxon>
        <taxon>Streptophyta</taxon>
        <taxon>Embryophyta</taxon>
        <taxon>Tracheophyta</taxon>
        <taxon>Spermatophyta</taxon>
        <taxon>Magnoliopsida</taxon>
        <taxon>eudicotyledons</taxon>
        <taxon>Gunneridae</taxon>
        <taxon>Pentapetalae</taxon>
        <taxon>asterids</taxon>
        <taxon>campanulids</taxon>
        <taxon>Apiales</taxon>
        <taxon>Apiaceae</taxon>
        <taxon>Apioideae</taxon>
        <taxon>Scandiceae</taxon>
        <taxon>Daucinae</taxon>
        <taxon>Daucus</taxon>
        <taxon>Daucus sect. Daucus</taxon>
    </lineage>
</organism>
<dbReference type="Gramene" id="KZN04021">
    <property type="protein sequence ID" value="KZN04021"/>
    <property type="gene ID" value="DCAR_004819"/>
</dbReference>
<keyword evidence="2" id="KW-1185">Reference proteome</keyword>
<evidence type="ECO:0000313" key="2">
    <source>
        <dbReference type="Proteomes" id="UP000077755"/>
    </source>
</evidence>
<accession>A0A166CKN4</accession>
<reference evidence="1" key="2">
    <citation type="submission" date="2022-03" db="EMBL/GenBank/DDBJ databases">
        <title>Draft title - Genomic analysis of global carrot germplasm unveils the trajectory of domestication and the origin of high carotenoid orange carrot.</title>
        <authorList>
            <person name="Iorizzo M."/>
            <person name="Ellison S."/>
            <person name="Senalik D."/>
            <person name="Macko-Podgorni A."/>
            <person name="Grzebelus D."/>
            <person name="Bostan H."/>
            <person name="Rolling W."/>
            <person name="Curaba J."/>
            <person name="Simon P."/>
        </authorList>
    </citation>
    <scope>NUCLEOTIDE SEQUENCE</scope>
    <source>
        <tissue evidence="1">Leaf</tissue>
    </source>
</reference>
<reference evidence="1" key="1">
    <citation type="journal article" date="2016" name="Nat. Genet.">
        <title>A high-quality carrot genome assembly provides new insights into carotenoid accumulation and asterid genome evolution.</title>
        <authorList>
            <person name="Iorizzo M."/>
            <person name="Ellison S."/>
            <person name="Senalik D."/>
            <person name="Zeng P."/>
            <person name="Satapoomin P."/>
            <person name="Huang J."/>
            <person name="Bowman M."/>
            <person name="Iovene M."/>
            <person name="Sanseverino W."/>
            <person name="Cavagnaro P."/>
            <person name="Yildiz M."/>
            <person name="Macko-Podgorni A."/>
            <person name="Moranska E."/>
            <person name="Grzebelus E."/>
            <person name="Grzebelus D."/>
            <person name="Ashrafi H."/>
            <person name="Zheng Z."/>
            <person name="Cheng S."/>
            <person name="Spooner D."/>
            <person name="Van Deynze A."/>
            <person name="Simon P."/>
        </authorList>
    </citation>
    <scope>NUCLEOTIDE SEQUENCE</scope>
    <source>
        <tissue evidence="1">Leaf</tissue>
    </source>
</reference>
<protein>
    <submittedName>
        <fullName evidence="1">Uncharacterized protein</fullName>
    </submittedName>
</protein>
<dbReference type="AlphaFoldDB" id="A0A166CKN4"/>
<gene>
    <name evidence="1" type="ORF">DCAR_0205373</name>
</gene>
<evidence type="ECO:0000313" key="1">
    <source>
        <dbReference type="EMBL" id="WOG86172.1"/>
    </source>
</evidence>
<name>A0A166CKN4_DAUCS</name>
<dbReference type="Proteomes" id="UP000077755">
    <property type="component" value="Chromosome 2"/>
</dbReference>
<dbReference type="EMBL" id="CP093344">
    <property type="protein sequence ID" value="WOG86172.1"/>
    <property type="molecule type" value="Genomic_DNA"/>
</dbReference>
<sequence>MAQLQQSSSSKPLEHCNDSTHNGVLYLKASNLKLEGNWNKHGTYAELLESSIFKVSGQCGLQGHMYVGHVVIGLTRCHAMGKVKIEASSPKQESEEDLTSNKPGILARLEIGLYGDEHFEFSLTSAEPSGKIQKGLIIYGITLTPVKI</sequence>
<proteinExistence type="predicted"/>